<evidence type="ECO:0000313" key="2">
    <source>
        <dbReference type="Proteomes" id="UP000009183"/>
    </source>
</evidence>
<dbReference type="HOGENOM" id="CLU_2727418_0_0_1"/>
<gene>
    <name evidence="1" type="ORF">VIT_00s0214g00080</name>
</gene>
<name>F6I208_VITVI</name>
<keyword evidence="2" id="KW-1185">Reference proteome</keyword>
<accession>F6I208</accession>
<dbReference type="InParanoid" id="F6I208"/>
<dbReference type="AlphaFoldDB" id="F6I208"/>
<proteinExistence type="predicted"/>
<dbReference type="EMBL" id="FN596523">
    <property type="protein sequence ID" value="CCB60975.1"/>
    <property type="molecule type" value="Genomic_DNA"/>
</dbReference>
<dbReference type="Proteomes" id="UP000009183">
    <property type="component" value="Unassembled WGS sequence, unordered"/>
</dbReference>
<evidence type="ECO:0000313" key="1">
    <source>
        <dbReference type="EMBL" id="CCB60975.1"/>
    </source>
</evidence>
<protein>
    <submittedName>
        <fullName evidence="1">Uncharacterized protein</fullName>
    </submittedName>
</protein>
<reference evidence="2" key="1">
    <citation type="journal article" date="2007" name="Nature">
        <title>The grapevine genome sequence suggests ancestral hexaploidization in major angiosperm phyla.</title>
        <authorList>
            <consortium name="The French-Italian Public Consortium for Grapevine Genome Characterization."/>
            <person name="Jaillon O."/>
            <person name="Aury J.-M."/>
            <person name="Noel B."/>
            <person name="Policriti A."/>
            <person name="Clepet C."/>
            <person name="Casagrande A."/>
            <person name="Choisne N."/>
            <person name="Aubourg S."/>
            <person name="Vitulo N."/>
            <person name="Jubin C."/>
            <person name="Vezzi A."/>
            <person name="Legeai F."/>
            <person name="Hugueney P."/>
            <person name="Dasilva C."/>
            <person name="Horner D."/>
            <person name="Mica E."/>
            <person name="Jublot D."/>
            <person name="Poulain J."/>
            <person name="Bruyere C."/>
            <person name="Billault A."/>
            <person name="Segurens B."/>
            <person name="Gouyvenoux M."/>
            <person name="Ugarte E."/>
            <person name="Cattonaro F."/>
            <person name="Anthouard V."/>
            <person name="Vico V."/>
            <person name="Del Fabbro C."/>
            <person name="Alaux M."/>
            <person name="Di Gaspero G."/>
            <person name="Dumas V."/>
            <person name="Felice N."/>
            <person name="Paillard S."/>
            <person name="Juman I."/>
            <person name="Moroldo M."/>
            <person name="Scalabrin S."/>
            <person name="Canaguier A."/>
            <person name="Le Clainche I."/>
            <person name="Malacrida G."/>
            <person name="Durand E."/>
            <person name="Pesole G."/>
            <person name="Laucou V."/>
            <person name="Chatelet P."/>
            <person name="Merdinoglu D."/>
            <person name="Delledonne M."/>
            <person name="Pezzotti M."/>
            <person name="Lecharny A."/>
            <person name="Scarpelli C."/>
            <person name="Artiguenave F."/>
            <person name="Pe M.E."/>
            <person name="Valle G."/>
            <person name="Morgante M."/>
            <person name="Caboche M."/>
            <person name="Adam-Blondon A.-F."/>
            <person name="Weissenbach J."/>
            <person name="Quetier F."/>
            <person name="Wincker P."/>
        </authorList>
    </citation>
    <scope>NUCLEOTIDE SEQUENCE [LARGE SCALE GENOMIC DNA]</scope>
    <source>
        <strain evidence="2">cv. Pinot noir / PN40024</strain>
    </source>
</reference>
<sequence length="72" mass="8089">MISHGIKIVCPLRRTIARKPSNQVKTAQQCLLSCELFVKISMDGFSMLKASGKPFSNNSYMSEEYFQCAKPV</sequence>
<organism evidence="1 2">
    <name type="scientific">Vitis vinifera</name>
    <name type="common">Grape</name>
    <dbReference type="NCBI Taxonomy" id="29760"/>
    <lineage>
        <taxon>Eukaryota</taxon>
        <taxon>Viridiplantae</taxon>
        <taxon>Streptophyta</taxon>
        <taxon>Embryophyta</taxon>
        <taxon>Tracheophyta</taxon>
        <taxon>Spermatophyta</taxon>
        <taxon>Magnoliopsida</taxon>
        <taxon>eudicotyledons</taxon>
        <taxon>Gunneridae</taxon>
        <taxon>Pentapetalae</taxon>
        <taxon>rosids</taxon>
        <taxon>Vitales</taxon>
        <taxon>Vitaceae</taxon>
        <taxon>Viteae</taxon>
        <taxon>Vitis</taxon>
    </lineage>
</organism>
<dbReference type="PaxDb" id="29760-VIT_00s0214g00080.t01"/>